<dbReference type="Proteomes" id="UP000660861">
    <property type="component" value="Unassembled WGS sequence"/>
</dbReference>
<keyword evidence="17" id="KW-1185">Reference proteome</keyword>
<dbReference type="FunFam" id="3.40.50.300:FF:000546">
    <property type="entry name" value="Transcription-repair-coupling factor"/>
    <property type="match status" value="1"/>
</dbReference>
<keyword evidence="8 13" id="KW-0238">DNA-binding</keyword>
<comment type="subcellular location">
    <subcellularLocation>
        <location evidence="1 13">Cytoplasm</location>
    </subcellularLocation>
</comment>
<reference evidence="16" key="1">
    <citation type="submission" date="2020-08" db="EMBL/GenBank/DDBJ databases">
        <title>Genome public.</title>
        <authorList>
            <person name="Liu C."/>
            <person name="Sun Q."/>
        </authorList>
    </citation>
    <scope>NUCLEOTIDE SEQUENCE</scope>
    <source>
        <strain evidence="16">NSJ-54</strain>
    </source>
</reference>
<dbReference type="PROSITE" id="PS51194">
    <property type="entry name" value="HELICASE_CTER"/>
    <property type="match status" value="1"/>
</dbReference>
<dbReference type="SUPFAM" id="SSF52540">
    <property type="entry name" value="P-loop containing nucleoside triphosphate hydrolases"/>
    <property type="match status" value="4"/>
</dbReference>
<dbReference type="Gene3D" id="2.40.10.170">
    <property type="match status" value="1"/>
</dbReference>
<keyword evidence="6" id="KW-0347">Helicase</keyword>
<dbReference type="SMART" id="SM00982">
    <property type="entry name" value="TRCF"/>
    <property type="match status" value="1"/>
</dbReference>
<dbReference type="InterPro" id="IPR001650">
    <property type="entry name" value="Helicase_C-like"/>
</dbReference>
<dbReference type="InterPro" id="IPR041471">
    <property type="entry name" value="UvrB_inter"/>
</dbReference>
<dbReference type="Gene3D" id="3.90.1150.50">
    <property type="entry name" value="Transcription-repair-coupling factor, D7 domain"/>
    <property type="match status" value="1"/>
</dbReference>
<dbReference type="InterPro" id="IPR011545">
    <property type="entry name" value="DEAD/DEAH_box_helicase_dom"/>
</dbReference>
<organism evidence="16 17">
    <name type="scientific">Zongyangia hominis</name>
    <dbReference type="NCBI Taxonomy" id="2763677"/>
    <lineage>
        <taxon>Bacteria</taxon>
        <taxon>Bacillati</taxon>
        <taxon>Bacillota</taxon>
        <taxon>Clostridia</taxon>
        <taxon>Eubacteriales</taxon>
        <taxon>Oscillospiraceae</taxon>
        <taxon>Zongyangia</taxon>
    </lineage>
</organism>
<comment type="similarity">
    <text evidence="11 13">In the C-terminal section; belongs to the helicase family. RecG subfamily.</text>
</comment>
<dbReference type="SMART" id="SM00490">
    <property type="entry name" value="HELICc"/>
    <property type="match status" value="1"/>
</dbReference>
<evidence type="ECO:0000256" key="8">
    <source>
        <dbReference type="ARBA" id="ARBA00023125"/>
    </source>
</evidence>
<dbReference type="SUPFAM" id="SSF141259">
    <property type="entry name" value="CarD-like"/>
    <property type="match status" value="1"/>
</dbReference>
<dbReference type="InterPro" id="IPR036101">
    <property type="entry name" value="CarD-like/TRCF_RID_sf"/>
</dbReference>
<evidence type="ECO:0000313" key="16">
    <source>
        <dbReference type="EMBL" id="MBC8570565.1"/>
    </source>
</evidence>
<dbReference type="SUPFAM" id="SSF143517">
    <property type="entry name" value="TRCF domain-like"/>
    <property type="match status" value="1"/>
</dbReference>
<dbReference type="HAMAP" id="MF_00969">
    <property type="entry name" value="TRCF"/>
    <property type="match status" value="1"/>
</dbReference>
<dbReference type="Pfam" id="PF03461">
    <property type="entry name" value="TRCF"/>
    <property type="match status" value="1"/>
</dbReference>
<keyword evidence="5 13" id="KW-0378">Hydrolase</keyword>
<dbReference type="NCBIfam" id="TIGR00580">
    <property type="entry name" value="mfd"/>
    <property type="match status" value="1"/>
</dbReference>
<evidence type="ECO:0000256" key="4">
    <source>
        <dbReference type="ARBA" id="ARBA00022763"/>
    </source>
</evidence>
<evidence type="ECO:0000256" key="3">
    <source>
        <dbReference type="ARBA" id="ARBA00022741"/>
    </source>
</evidence>
<evidence type="ECO:0000256" key="2">
    <source>
        <dbReference type="ARBA" id="ARBA00022490"/>
    </source>
</evidence>
<proteinExistence type="inferred from homology"/>
<dbReference type="GO" id="GO:0016787">
    <property type="term" value="F:hydrolase activity"/>
    <property type="evidence" value="ECO:0007669"/>
    <property type="project" value="UniProtKB-KW"/>
</dbReference>
<evidence type="ECO:0000256" key="5">
    <source>
        <dbReference type="ARBA" id="ARBA00022801"/>
    </source>
</evidence>
<dbReference type="InterPro" id="IPR014001">
    <property type="entry name" value="Helicase_ATP-bd"/>
</dbReference>
<dbReference type="InterPro" id="IPR037235">
    <property type="entry name" value="TRCF-like_C_D7"/>
</dbReference>
<evidence type="ECO:0000256" key="12">
    <source>
        <dbReference type="ARBA" id="ARBA00070128"/>
    </source>
</evidence>
<feature type="domain" description="Helicase ATP-binding" evidence="14">
    <location>
        <begin position="632"/>
        <end position="793"/>
    </location>
</feature>
<dbReference type="PROSITE" id="PS51192">
    <property type="entry name" value="HELICASE_ATP_BIND_1"/>
    <property type="match status" value="1"/>
</dbReference>
<keyword evidence="4 13" id="KW-0227">DNA damage</keyword>
<keyword evidence="2 13" id="KW-0963">Cytoplasm</keyword>
<keyword evidence="3 13" id="KW-0547">Nucleotide-binding</keyword>
<dbReference type="EC" id="3.6.4.-" evidence="13"/>
<dbReference type="GO" id="GO:0003684">
    <property type="term" value="F:damaged DNA binding"/>
    <property type="evidence" value="ECO:0007669"/>
    <property type="project" value="InterPro"/>
</dbReference>
<dbReference type="InterPro" id="IPR003711">
    <property type="entry name" value="CarD-like/TRCF_RID"/>
</dbReference>
<evidence type="ECO:0000256" key="6">
    <source>
        <dbReference type="ARBA" id="ARBA00022806"/>
    </source>
</evidence>
<name>A0A926ECI6_9FIRM</name>
<dbReference type="Pfam" id="PF00270">
    <property type="entry name" value="DEAD"/>
    <property type="match status" value="1"/>
</dbReference>
<evidence type="ECO:0000256" key="11">
    <source>
        <dbReference type="ARBA" id="ARBA00061399"/>
    </source>
</evidence>
<dbReference type="Gene3D" id="3.40.50.11180">
    <property type="match status" value="1"/>
</dbReference>
<dbReference type="PANTHER" id="PTHR47964:SF1">
    <property type="entry name" value="ATP-DEPENDENT DNA HELICASE HOMOLOG RECG, CHLOROPLASTIC"/>
    <property type="match status" value="1"/>
</dbReference>
<evidence type="ECO:0000256" key="13">
    <source>
        <dbReference type="HAMAP-Rule" id="MF_00969"/>
    </source>
</evidence>
<comment type="function">
    <text evidence="13">Couples transcription and DNA repair by recognizing RNA polymerase (RNAP) stalled at DNA lesions. Mediates ATP-dependent release of RNAP and its truncated transcript from the DNA, and recruitment of nucleotide excision repair machinery to the damaged site.</text>
</comment>
<evidence type="ECO:0000256" key="7">
    <source>
        <dbReference type="ARBA" id="ARBA00022840"/>
    </source>
</evidence>
<comment type="similarity">
    <text evidence="10 13">In the N-terminal section; belongs to the UvrB family.</text>
</comment>
<dbReference type="GO" id="GO:0000716">
    <property type="term" value="P:transcription-coupled nucleotide-excision repair, DNA damage recognition"/>
    <property type="evidence" value="ECO:0007669"/>
    <property type="project" value="UniProtKB-UniRule"/>
</dbReference>
<dbReference type="InterPro" id="IPR004576">
    <property type="entry name" value="Mfd"/>
</dbReference>
<dbReference type="PANTHER" id="PTHR47964">
    <property type="entry name" value="ATP-DEPENDENT DNA HELICASE HOMOLOG RECG, CHLOROPLASTIC"/>
    <property type="match status" value="1"/>
</dbReference>
<dbReference type="EMBL" id="JACRTC010000004">
    <property type="protein sequence ID" value="MBC8570565.1"/>
    <property type="molecule type" value="Genomic_DNA"/>
</dbReference>
<gene>
    <name evidence="13 16" type="primary">mfd</name>
    <name evidence="16" type="ORF">H8709_06930</name>
</gene>
<dbReference type="CDD" id="cd17991">
    <property type="entry name" value="DEXHc_TRCF"/>
    <property type="match status" value="1"/>
</dbReference>
<dbReference type="Pfam" id="PF00271">
    <property type="entry name" value="Helicase_C"/>
    <property type="match status" value="1"/>
</dbReference>
<dbReference type="AlphaFoldDB" id="A0A926ECI6"/>
<dbReference type="RefSeq" id="WP_262397663.1">
    <property type="nucleotide sequence ID" value="NZ_JACRTC010000004.1"/>
</dbReference>
<evidence type="ECO:0000313" key="17">
    <source>
        <dbReference type="Proteomes" id="UP000660861"/>
    </source>
</evidence>
<dbReference type="GO" id="GO:0005737">
    <property type="term" value="C:cytoplasm"/>
    <property type="evidence" value="ECO:0007669"/>
    <property type="project" value="UniProtKB-SubCell"/>
</dbReference>
<dbReference type="SMART" id="SM01058">
    <property type="entry name" value="CarD_TRCF"/>
    <property type="match status" value="1"/>
</dbReference>
<dbReference type="Pfam" id="PF17757">
    <property type="entry name" value="UvrB_inter"/>
    <property type="match status" value="1"/>
</dbReference>
<protein>
    <recommendedName>
        <fullName evidence="12 13">Transcription-repair-coupling factor</fullName>
        <shortName evidence="13">TRCF</shortName>
        <ecNumber evidence="13">3.6.4.-</ecNumber>
    </recommendedName>
</protein>
<dbReference type="InterPro" id="IPR047112">
    <property type="entry name" value="RecG/Mfd"/>
</dbReference>
<accession>A0A926ECI6</accession>
<keyword evidence="7 13" id="KW-0067">ATP-binding</keyword>
<evidence type="ECO:0000259" key="14">
    <source>
        <dbReference type="PROSITE" id="PS51192"/>
    </source>
</evidence>
<dbReference type="Pfam" id="PF02559">
    <property type="entry name" value="CarD_TRCF_RID"/>
    <property type="match status" value="1"/>
</dbReference>
<feature type="domain" description="Helicase C-terminal" evidence="15">
    <location>
        <begin position="818"/>
        <end position="968"/>
    </location>
</feature>
<comment type="caution">
    <text evidence="16">The sequence shown here is derived from an EMBL/GenBank/DDBJ whole genome shotgun (WGS) entry which is preliminary data.</text>
</comment>
<dbReference type="SMART" id="SM00487">
    <property type="entry name" value="DEXDc"/>
    <property type="match status" value="1"/>
</dbReference>
<evidence type="ECO:0000256" key="10">
    <source>
        <dbReference type="ARBA" id="ARBA00061104"/>
    </source>
</evidence>
<dbReference type="GO" id="GO:0006355">
    <property type="term" value="P:regulation of DNA-templated transcription"/>
    <property type="evidence" value="ECO:0007669"/>
    <property type="project" value="UniProtKB-UniRule"/>
</dbReference>
<evidence type="ECO:0000256" key="1">
    <source>
        <dbReference type="ARBA" id="ARBA00004496"/>
    </source>
</evidence>
<evidence type="ECO:0000256" key="9">
    <source>
        <dbReference type="ARBA" id="ARBA00023204"/>
    </source>
</evidence>
<dbReference type="InterPro" id="IPR005118">
    <property type="entry name" value="TRCF_C"/>
</dbReference>
<dbReference type="InterPro" id="IPR027417">
    <property type="entry name" value="P-loop_NTPase"/>
</dbReference>
<dbReference type="GO" id="GO:0005524">
    <property type="term" value="F:ATP binding"/>
    <property type="evidence" value="ECO:0007669"/>
    <property type="project" value="UniProtKB-UniRule"/>
</dbReference>
<keyword evidence="9 13" id="KW-0234">DNA repair</keyword>
<dbReference type="GO" id="GO:0003678">
    <property type="term" value="F:DNA helicase activity"/>
    <property type="evidence" value="ECO:0007669"/>
    <property type="project" value="TreeGrafter"/>
</dbReference>
<dbReference type="Gene3D" id="3.30.2060.10">
    <property type="entry name" value="Penicillin-binding protein 1b domain"/>
    <property type="match status" value="1"/>
</dbReference>
<sequence>MKHLAHLLTALEEYRQYSDAVERRQLPAVLTGLSGVHKALMVYASCVNLESPALILCPDEASATRLCEDMNALFEENRALVYPARDFTFRDADSVSHEYEQARLSVLGKILSGECDIVLCSVEALTQLTIPPKRYRELAFEIAAGGEYRLEALLERLVGAGYVRADQVDGMCQFSLRGGILDVFPPDSPNPVRIEFWGDEVDTLSYFDVGTQRRLDPVERVSVSPAREVLFSSPDELMEKLAELRALQRGKAGKLAKVNIDRDMQRLRDHLTFASFDRFLPLAYGEGATLLDYLPDALLFVSDYIKIRETQKNLLWQRDEDLKMLFEEGVLYRGLDRYDLERGQLQQALCSRRTVVLETFARSLPELPVKTLLNFDAIQLSGWSGEIKYLLDDLRGFLDRKYCVAVLAGTRRAAQALVSDLRKEGFPVDFAEDVKSIVFGRVYVLEGGLSGGFDLPGIRFALITQSAARRVGETKRKRRPKAPGDKISSLADLTPGDYVVHISHGIGVFEGIHKMDIHGVVKDYIKIRYAGADTLYVPVTQLDLVSKYIGPRENGSIRLNKLNSTDWQKTRSRVKKAVDDMADELIKLYAKRMQVKGYAFSPDSEWQREFEEHFPYEETDDQLRCISELKGDMEGTVPMDRLLCGDVGFGKTEVALRGAFKCVLDGKQCAILVPTTILAWQHYNTILARMEGFPVNVEILSRFKSPKQQQEIVKKLARGEIDIIVGTHRLIQKDVRFKDLGLVIIDEEQRFGVAHKERFKELRSTVDVLTLSATPIPRTLSMAMSGMRDMSVIEEAPSDRHPVQTYVLEYNRGVIGDAIKRELRRGGQVFYLHNRVETIDRCALRIQEMVPDARIMVAHGKMGEEDLSSIWQRLLDHEIDILVCTTIIETGVDVPNCNTLIIEDADRMGLSQLYQLRGRVGRSNRRAFAYFTFQNGKVLTDVAAKRLSAIREFTSFGSGFRIAMRDLEIRGAGNILGAQQHGHMEAVGYEMYLKLLSDAVAQKRGDAPETPVEECLIDIRIEAHIPPRYIENQTQRIEVYKRIAGIRSYEDSLDVMDELIDRFGEPPASVKGLIDVSLMRGTAARMGITEITQKNNEIVFSLSRVDMNMIGALVSELRGRVLLSAGQKPYLTVKIADKQTPLAAMRQILSAMDMASAPRESE</sequence>
<evidence type="ECO:0000259" key="15">
    <source>
        <dbReference type="PROSITE" id="PS51194"/>
    </source>
</evidence>
<dbReference type="Gene3D" id="3.40.50.300">
    <property type="entry name" value="P-loop containing nucleotide triphosphate hydrolases"/>
    <property type="match status" value="2"/>
</dbReference>